<proteinExistence type="predicted"/>
<evidence type="ECO:0000313" key="2">
    <source>
        <dbReference type="Proteomes" id="UP000005924"/>
    </source>
</evidence>
<sequence>MGRHIADLVAQLLKVFAHPLYDLIVTHTHLLSKCRFVRYVHTFAWSSLNLKRCRSCPLLNTGCLKLVDESGSRNDYGDQPTSRHKWIKACFALELIGLRNHFSRLSHKLVNLSLEFLKLKLVSLIRHPTSCQTLDCISQAAFMKRIRFTSALQMLEKATAYVIPALQSRRQKRMSESPSQNTCSLHSLFCDSGKHLAIAQCRAKSKNRS</sequence>
<dbReference type="Proteomes" id="UP000005924">
    <property type="component" value="Chromosome"/>
</dbReference>
<dbReference type="RefSeq" id="WP_172831822.1">
    <property type="nucleotide sequence ID" value="NZ_CP073636.1"/>
</dbReference>
<organism evidence="1 2">
    <name type="scientific">Pseudomonas syringae Cit 7</name>
    <dbReference type="NCBI Taxonomy" id="629264"/>
    <lineage>
        <taxon>Bacteria</taxon>
        <taxon>Pseudomonadati</taxon>
        <taxon>Pseudomonadota</taxon>
        <taxon>Gammaproteobacteria</taxon>
        <taxon>Pseudomonadales</taxon>
        <taxon>Pseudomonadaceae</taxon>
        <taxon>Pseudomonas</taxon>
        <taxon>Pseudomonas syringae</taxon>
    </lineage>
</organism>
<reference evidence="1" key="1">
    <citation type="journal article" date="2011" name="PLoS Pathog.">
        <title>Dynamic evolution of pathogenicity revealed by sequencing and comparative genomics of 19 Pseudomonas syringae isolates.</title>
        <authorList>
            <person name="Baltrus D.A."/>
            <person name="Nishimura M.T."/>
            <person name="Romanchuk A."/>
            <person name="Chang J.H."/>
            <person name="Mukhtar M.S."/>
            <person name="Cherkis K."/>
            <person name="Roach J."/>
            <person name="Grant S.R."/>
            <person name="Jones C.D."/>
            <person name="Dangl J.L."/>
        </authorList>
    </citation>
    <scope>NUCLEOTIDE SEQUENCE</scope>
    <source>
        <strain evidence="1">Cit 7</strain>
    </source>
</reference>
<dbReference type="AlphaFoldDB" id="A0A8T8M342"/>
<gene>
    <name evidence="1" type="ORF">PSYCIT7_008870</name>
</gene>
<name>A0A8T8M342_PSESX</name>
<reference evidence="1" key="2">
    <citation type="submission" date="2021-04" db="EMBL/GenBank/DDBJ databases">
        <title>A complete genome sequence for Pseudomonas syringae Cit7.</title>
        <authorList>
            <person name="Baltrus D.A."/>
        </authorList>
    </citation>
    <scope>NUCLEOTIDE SEQUENCE</scope>
    <source>
        <strain evidence="1">Cit 7</strain>
    </source>
</reference>
<evidence type="ECO:0000313" key="1">
    <source>
        <dbReference type="EMBL" id="QUP67716.1"/>
    </source>
</evidence>
<dbReference type="EMBL" id="CP073636">
    <property type="protein sequence ID" value="QUP67716.1"/>
    <property type="molecule type" value="Genomic_DNA"/>
</dbReference>
<accession>A0A8T8M342</accession>
<protein>
    <submittedName>
        <fullName evidence="1">Uncharacterized protein</fullName>
    </submittedName>
</protein>